<dbReference type="EMBL" id="MHKO01000049">
    <property type="protein sequence ID" value="OGY91297.1"/>
    <property type="molecule type" value="Genomic_DNA"/>
</dbReference>
<dbReference type="GO" id="GO:0016787">
    <property type="term" value="F:hydrolase activity"/>
    <property type="evidence" value="ECO:0007669"/>
    <property type="project" value="InterPro"/>
</dbReference>
<dbReference type="InterPro" id="IPR050742">
    <property type="entry name" value="Helicase_Restrict-Modif_Enz"/>
</dbReference>
<organism evidence="4 5">
    <name type="scientific">Candidatus Komeilibacteria bacterium RIFCSPLOWO2_02_FULL_48_11</name>
    <dbReference type="NCBI Taxonomy" id="1798553"/>
    <lineage>
        <taxon>Bacteria</taxon>
        <taxon>Candidatus Komeiliibacteriota</taxon>
    </lineage>
</organism>
<evidence type="ECO:0008006" key="6">
    <source>
        <dbReference type="Google" id="ProtNLM"/>
    </source>
</evidence>
<reference evidence="4 5" key="1">
    <citation type="journal article" date="2016" name="Nat. Commun.">
        <title>Thousands of microbial genomes shed light on interconnected biogeochemical processes in an aquifer system.</title>
        <authorList>
            <person name="Anantharaman K."/>
            <person name="Brown C.T."/>
            <person name="Hug L.A."/>
            <person name="Sharon I."/>
            <person name="Castelle C.J."/>
            <person name="Probst A.J."/>
            <person name="Thomas B.C."/>
            <person name="Singh A."/>
            <person name="Wilkins M.J."/>
            <person name="Karaoz U."/>
            <person name="Brodie E.L."/>
            <person name="Williams K.H."/>
            <person name="Hubbard S.S."/>
            <person name="Banfield J.F."/>
        </authorList>
    </citation>
    <scope>NUCLEOTIDE SEQUENCE [LARGE SCALE GENOMIC DNA]</scope>
</reference>
<evidence type="ECO:0000256" key="1">
    <source>
        <dbReference type="SAM" id="MobiDB-lite"/>
    </source>
</evidence>
<dbReference type="PANTHER" id="PTHR47396">
    <property type="entry name" value="TYPE I RESTRICTION ENZYME ECOKI R PROTEIN"/>
    <property type="match status" value="1"/>
</dbReference>
<protein>
    <recommendedName>
        <fullName evidence="6">Helicase ATP-binding domain-containing protein</fullName>
    </recommendedName>
</protein>
<feature type="compositionally biased region" description="Basic and acidic residues" evidence="1">
    <location>
        <begin position="19"/>
        <end position="31"/>
    </location>
</feature>
<dbReference type="InterPro" id="IPR027417">
    <property type="entry name" value="P-loop_NTPase"/>
</dbReference>
<feature type="domain" description="Helicase C-terminal" evidence="3">
    <location>
        <begin position="396"/>
        <end position="553"/>
    </location>
</feature>
<dbReference type="Gene3D" id="3.40.50.300">
    <property type="entry name" value="P-loop containing nucleotide triphosphate hydrolases"/>
    <property type="match status" value="2"/>
</dbReference>
<dbReference type="Pfam" id="PF00271">
    <property type="entry name" value="Helicase_C"/>
    <property type="match status" value="1"/>
</dbReference>
<evidence type="ECO:0000313" key="5">
    <source>
        <dbReference type="Proteomes" id="UP000178109"/>
    </source>
</evidence>
<dbReference type="PROSITE" id="PS51192">
    <property type="entry name" value="HELICASE_ATP_BIND_1"/>
    <property type="match status" value="1"/>
</dbReference>
<sequence length="1129" mass="128391">MENQENPQFREYRNELAEKIKSMPKEERPKSLAEAQATEEYQTAEQLHSQTRYFKRLIADNGFGKSTPENLDLLTGLLTNKNGVDSKNLTTFNYQELVDYAVAKGLIDNEEIATYGVERKNKSRACAERIDKLLTGEVELPKKLRSHQEIALVALKEFFTNGYQRGYIAHPTGAGKTVLFSSLIKALDAKTLIVVPSKTLVEQTYQELTDYLPSAEVTHLSSLTTPGKKNRDETRELTVKGSHGQAVITTYQSLIKRKEELAQAGFEIIVLDEAHNSFTPNVQDSLRLLPEAIKLGLTATPEYLYTKKVKENYKPVPVNGEILYADPDKSADTYYPHEIHRIELKEAIEAGMLAPVAAAVVRIEINLDDIDLKTTKNGLDFNEKALNEKLSREWSVIEQAVKNVLINPDQEGIKDIQNRQLFVATGTIEQANKINKLLNGLGIPSEVVIGQTSDKERGKIFERYKNKKTRALCSVQALKEGWDAPEAEVCLMLRPTTSRIFYQQIIGRVLRLDPNNPEKTALIVDFLGNYQKHQVMSTPFLFDKKKFYNGEILIPPTSTDPEQQSRRPDEPALVEPSLKTKVIEIETVEPVKESSKGTVVRNGEIFMTKGQIMLEFNIRPEIIADVIDKQALKPLEGSGKNYFNIEQILSVLTERNSAQPTELHSRFLSLRSLSQASGLKDGYVRSLIKYYNLPYLVKWGSSGGKPYQYHAHERDEVLMLLTKHSQDKLHAIRILSTDAINSPEQINQFLEQIEGNETILVRMFSEQIEDVLSKQLDKLNLFALSRLEKFCEENELIQAGEEIKKIIQDKVANDPRQKTLQIIHRDGIKKSLEGWLNYSGDPNDVTNIDYLTRQDWQLIKNLNAEHLNDLFHYAPREIAYLLINKNEFRYLFNNINELQDPKLKEKIWQAVNNSASCAVWMPHWQAIPINLRQEFALTALQEIQNKSERVGELSPGDYKILKKIQISLPQPNEQIEAYLSQHGETRLELELADFKDMDDREKKEWLTKIVAKGQATELQHLGRDNLSNLLPLIPELDETTKPPVIKVGLYNNIPGYLELACNEKITLKTTVQRVMRNAEGKFSGVIITKQAGIFIPRSLLKKPDQPNIGDHIKVQIIPSKRGGFIGKEV</sequence>
<dbReference type="GO" id="GO:0005829">
    <property type="term" value="C:cytosol"/>
    <property type="evidence" value="ECO:0007669"/>
    <property type="project" value="TreeGrafter"/>
</dbReference>
<gene>
    <name evidence="4" type="ORF">A3H70_03080</name>
</gene>
<dbReference type="PANTHER" id="PTHR47396:SF1">
    <property type="entry name" value="ATP-DEPENDENT HELICASE IRC3-RELATED"/>
    <property type="match status" value="1"/>
</dbReference>
<dbReference type="STRING" id="1798553.A3H70_03080"/>
<dbReference type="InterPro" id="IPR006935">
    <property type="entry name" value="Helicase/UvrB_N"/>
</dbReference>
<comment type="caution">
    <text evidence="4">The sequence shown here is derived from an EMBL/GenBank/DDBJ whole genome shotgun (WGS) entry which is preliminary data.</text>
</comment>
<dbReference type="Proteomes" id="UP000178109">
    <property type="component" value="Unassembled WGS sequence"/>
</dbReference>
<feature type="compositionally biased region" description="Low complexity" evidence="1">
    <location>
        <begin position="33"/>
        <end position="45"/>
    </location>
</feature>
<dbReference type="InterPro" id="IPR001650">
    <property type="entry name" value="Helicase_C-like"/>
</dbReference>
<dbReference type="SMART" id="SM00487">
    <property type="entry name" value="DEXDc"/>
    <property type="match status" value="1"/>
</dbReference>
<dbReference type="AlphaFoldDB" id="A0A1G2BSS2"/>
<feature type="region of interest" description="Disordered" evidence="1">
    <location>
        <begin position="19"/>
        <end position="45"/>
    </location>
</feature>
<dbReference type="GO" id="GO:0003677">
    <property type="term" value="F:DNA binding"/>
    <property type="evidence" value="ECO:0007669"/>
    <property type="project" value="InterPro"/>
</dbReference>
<name>A0A1G2BSS2_9BACT</name>
<dbReference type="SUPFAM" id="SSF52540">
    <property type="entry name" value="P-loop containing nucleoside triphosphate hydrolases"/>
    <property type="match status" value="1"/>
</dbReference>
<proteinExistence type="predicted"/>
<accession>A0A1G2BSS2</accession>
<dbReference type="SMART" id="SM00490">
    <property type="entry name" value="HELICc"/>
    <property type="match status" value="1"/>
</dbReference>
<dbReference type="GO" id="GO:0005524">
    <property type="term" value="F:ATP binding"/>
    <property type="evidence" value="ECO:0007669"/>
    <property type="project" value="InterPro"/>
</dbReference>
<evidence type="ECO:0000259" key="2">
    <source>
        <dbReference type="PROSITE" id="PS51192"/>
    </source>
</evidence>
<dbReference type="Pfam" id="PF04851">
    <property type="entry name" value="ResIII"/>
    <property type="match status" value="1"/>
</dbReference>
<feature type="domain" description="Helicase ATP-binding" evidence="2">
    <location>
        <begin position="157"/>
        <end position="319"/>
    </location>
</feature>
<evidence type="ECO:0000313" key="4">
    <source>
        <dbReference type="EMBL" id="OGY91297.1"/>
    </source>
</evidence>
<evidence type="ECO:0000259" key="3">
    <source>
        <dbReference type="PROSITE" id="PS51194"/>
    </source>
</evidence>
<dbReference type="PROSITE" id="PS51194">
    <property type="entry name" value="HELICASE_CTER"/>
    <property type="match status" value="1"/>
</dbReference>
<dbReference type="InterPro" id="IPR014001">
    <property type="entry name" value="Helicase_ATP-bd"/>
</dbReference>